<sequence>MPDSSTSEEILRCARRLITTGGYNGFSYADISAVVGIRKASIHHHFPTKADLVTTLVSQYRKEAEAGLAAMGNHFQSPSDLLRAYTGYWEKCFADSSDPFCVCALLAGQMPGIPEEVATQVRAYFHMLTEWVTSVLERGVADKQFRLSAPAAVEAGIFVATIHGAMISARAYGDGQVFHAIVQPTFARLTG</sequence>
<proteinExistence type="predicted"/>
<accession>A0A934R7M5</accession>
<dbReference type="GO" id="GO:0003677">
    <property type="term" value="F:DNA binding"/>
    <property type="evidence" value="ECO:0007669"/>
    <property type="project" value="UniProtKB-UniRule"/>
</dbReference>
<evidence type="ECO:0000256" key="1">
    <source>
        <dbReference type="ARBA" id="ARBA00023015"/>
    </source>
</evidence>
<feature type="DNA-binding region" description="H-T-H motif" evidence="4">
    <location>
        <begin position="27"/>
        <end position="46"/>
    </location>
</feature>
<evidence type="ECO:0000256" key="4">
    <source>
        <dbReference type="PROSITE-ProRule" id="PRU00335"/>
    </source>
</evidence>
<evidence type="ECO:0000256" key="2">
    <source>
        <dbReference type="ARBA" id="ARBA00023125"/>
    </source>
</evidence>
<keyword evidence="7" id="KW-1185">Reference proteome</keyword>
<feature type="domain" description="HTH tetR-type" evidence="5">
    <location>
        <begin position="4"/>
        <end position="64"/>
    </location>
</feature>
<dbReference type="InterPro" id="IPR009057">
    <property type="entry name" value="Homeodomain-like_sf"/>
</dbReference>
<name>A0A934R7M5_9BACT</name>
<evidence type="ECO:0000256" key="3">
    <source>
        <dbReference type="ARBA" id="ARBA00023163"/>
    </source>
</evidence>
<dbReference type="SUPFAM" id="SSF46689">
    <property type="entry name" value="Homeodomain-like"/>
    <property type="match status" value="1"/>
</dbReference>
<dbReference type="SUPFAM" id="SSF48498">
    <property type="entry name" value="Tetracyclin repressor-like, C-terminal domain"/>
    <property type="match status" value="1"/>
</dbReference>
<comment type="caution">
    <text evidence="6">The sequence shown here is derived from an EMBL/GenBank/DDBJ whole genome shotgun (WGS) entry which is preliminary data.</text>
</comment>
<keyword evidence="1" id="KW-0805">Transcription regulation</keyword>
<organism evidence="6 7">
    <name type="scientific">Luteolibacter yonseiensis</name>
    <dbReference type="NCBI Taxonomy" id="1144680"/>
    <lineage>
        <taxon>Bacteria</taxon>
        <taxon>Pseudomonadati</taxon>
        <taxon>Verrucomicrobiota</taxon>
        <taxon>Verrucomicrobiia</taxon>
        <taxon>Verrucomicrobiales</taxon>
        <taxon>Verrucomicrobiaceae</taxon>
        <taxon>Luteolibacter</taxon>
    </lineage>
</organism>
<dbReference type="PROSITE" id="PS50977">
    <property type="entry name" value="HTH_TETR_2"/>
    <property type="match status" value="1"/>
</dbReference>
<dbReference type="Gene3D" id="1.10.357.10">
    <property type="entry name" value="Tetracycline Repressor, domain 2"/>
    <property type="match status" value="1"/>
</dbReference>
<dbReference type="Proteomes" id="UP000600139">
    <property type="component" value="Unassembled WGS sequence"/>
</dbReference>
<keyword evidence="2 4" id="KW-0238">DNA-binding</keyword>
<dbReference type="Pfam" id="PF00440">
    <property type="entry name" value="TetR_N"/>
    <property type="match status" value="1"/>
</dbReference>
<keyword evidence="3" id="KW-0804">Transcription</keyword>
<gene>
    <name evidence="6" type="ORF">JIN84_19435</name>
</gene>
<dbReference type="PRINTS" id="PR00455">
    <property type="entry name" value="HTHTETR"/>
</dbReference>
<protein>
    <submittedName>
        <fullName evidence="6">TetR/AcrR family transcriptional regulator</fullName>
    </submittedName>
</protein>
<evidence type="ECO:0000313" key="6">
    <source>
        <dbReference type="EMBL" id="MBK1817802.1"/>
    </source>
</evidence>
<dbReference type="RefSeq" id="WP_200352732.1">
    <property type="nucleotide sequence ID" value="NZ_BAABHZ010000001.1"/>
</dbReference>
<dbReference type="InterPro" id="IPR001647">
    <property type="entry name" value="HTH_TetR"/>
</dbReference>
<dbReference type="PANTHER" id="PTHR47506:SF1">
    <property type="entry name" value="HTH-TYPE TRANSCRIPTIONAL REGULATOR YJDC"/>
    <property type="match status" value="1"/>
</dbReference>
<dbReference type="PANTHER" id="PTHR47506">
    <property type="entry name" value="TRANSCRIPTIONAL REGULATORY PROTEIN"/>
    <property type="match status" value="1"/>
</dbReference>
<reference evidence="6" key="1">
    <citation type="submission" date="2021-01" db="EMBL/GenBank/DDBJ databases">
        <title>Modified the classification status of verrucomicrobia.</title>
        <authorList>
            <person name="Feng X."/>
        </authorList>
    </citation>
    <scope>NUCLEOTIDE SEQUENCE</scope>
    <source>
        <strain evidence="6">JCM 18052</strain>
    </source>
</reference>
<dbReference type="EMBL" id="JAENIK010000012">
    <property type="protein sequence ID" value="MBK1817802.1"/>
    <property type="molecule type" value="Genomic_DNA"/>
</dbReference>
<dbReference type="InterPro" id="IPR036271">
    <property type="entry name" value="Tet_transcr_reg_TetR-rel_C_sf"/>
</dbReference>
<dbReference type="AlphaFoldDB" id="A0A934R7M5"/>
<evidence type="ECO:0000313" key="7">
    <source>
        <dbReference type="Proteomes" id="UP000600139"/>
    </source>
</evidence>
<evidence type="ECO:0000259" key="5">
    <source>
        <dbReference type="PROSITE" id="PS50977"/>
    </source>
</evidence>